<reference evidence="2 3" key="1">
    <citation type="journal article" date="2020" name="Microorganisms">
        <title>Osmotic Adaptation and Compatible Solute Biosynthesis of Phototrophic Bacteria as Revealed from Genome Analyses.</title>
        <authorList>
            <person name="Imhoff J.F."/>
            <person name="Rahn T."/>
            <person name="Kunzel S."/>
            <person name="Keller A."/>
            <person name="Neulinger S.C."/>
        </authorList>
    </citation>
    <scope>NUCLEOTIDE SEQUENCE [LARGE SCALE GENOMIC DNA]</scope>
    <source>
        <strain evidence="2 3">DSM 9895</strain>
    </source>
</reference>
<keyword evidence="3" id="KW-1185">Reference proteome</keyword>
<dbReference type="InterPro" id="IPR010982">
    <property type="entry name" value="Lambda_DNA-bd_dom_sf"/>
</dbReference>
<accession>A0ABS1DHU9</accession>
<dbReference type="SUPFAM" id="SSF47413">
    <property type="entry name" value="lambda repressor-like DNA-binding domains"/>
    <property type="match status" value="1"/>
</dbReference>
<dbReference type="InterPro" id="IPR001387">
    <property type="entry name" value="Cro/C1-type_HTH"/>
</dbReference>
<evidence type="ECO:0000259" key="1">
    <source>
        <dbReference type="PROSITE" id="PS50943"/>
    </source>
</evidence>
<dbReference type="Proteomes" id="UP001296873">
    <property type="component" value="Unassembled WGS sequence"/>
</dbReference>
<evidence type="ECO:0000313" key="3">
    <source>
        <dbReference type="Proteomes" id="UP001296873"/>
    </source>
</evidence>
<proteinExistence type="predicted"/>
<protein>
    <recommendedName>
        <fullName evidence="1">HTH cro/C1-type domain-containing protein</fullName>
    </recommendedName>
</protein>
<dbReference type="CDD" id="cd00093">
    <property type="entry name" value="HTH_XRE"/>
    <property type="match status" value="1"/>
</dbReference>
<comment type="caution">
    <text evidence="2">The sequence shown here is derived from an EMBL/GenBank/DDBJ whole genome shotgun (WGS) entry which is preliminary data.</text>
</comment>
<dbReference type="Gene3D" id="1.10.260.40">
    <property type="entry name" value="lambda repressor-like DNA-binding domains"/>
    <property type="match status" value="1"/>
</dbReference>
<organism evidence="2 3">
    <name type="scientific">Rhodovibrio sodomensis</name>
    <dbReference type="NCBI Taxonomy" id="1088"/>
    <lineage>
        <taxon>Bacteria</taxon>
        <taxon>Pseudomonadati</taxon>
        <taxon>Pseudomonadota</taxon>
        <taxon>Alphaproteobacteria</taxon>
        <taxon>Rhodospirillales</taxon>
        <taxon>Rhodovibrionaceae</taxon>
        <taxon>Rhodovibrio</taxon>
    </lineage>
</organism>
<name>A0ABS1DHU9_9PROT</name>
<dbReference type="RefSeq" id="WP_200341756.1">
    <property type="nucleotide sequence ID" value="NZ_NRRL01000048.1"/>
</dbReference>
<evidence type="ECO:0000313" key="2">
    <source>
        <dbReference type="EMBL" id="MBK1669424.1"/>
    </source>
</evidence>
<feature type="domain" description="HTH cro/C1-type" evidence="1">
    <location>
        <begin position="37"/>
        <end position="67"/>
    </location>
</feature>
<sequence>MTQEDLDPMLQQLLGDDPELQQRVRRNAPRWHLAKQLLASRREAGLSQTQLAQATGMDQAQISRMESVTGPSPDTDSIHRYLAGCGFVFGYVWGRADRNSLHVAGAVAVGNSAEEEEVFEGLIGQDAQLTHEN</sequence>
<gene>
    <name evidence="2" type="ORF">CKO28_15405</name>
</gene>
<dbReference type="PROSITE" id="PS50943">
    <property type="entry name" value="HTH_CROC1"/>
    <property type="match status" value="1"/>
</dbReference>
<dbReference type="Pfam" id="PF13560">
    <property type="entry name" value="HTH_31"/>
    <property type="match status" value="1"/>
</dbReference>
<dbReference type="EMBL" id="NRRL01000048">
    <property type="protein sequence ID" value="MBK1669424.1"/>
    <property type="molecule type" value="Genomic_DNA"/>
</dbReference>